<dbReference type="PANTHER" id="PTHR43135:SF3">
    <property type="entry name" value="ALPHA-D-RIBOSE 1-METHYLPHOSPHONATE 5-TRIPHOSPHATE DIPHOSPHATASE"/>
    <property type="match status" value="1"/>
</dbReference>
<proteinExistence type="predicted"/>
<dbReference type="EMBL" id="BMIP01000002">
    <property type="protein sequence ID" value="GGD66195.1"/>
    <property type="molecule type" value="Genomic_DNA"/>
</dbReference>
<name>A0A917DS95_9SPHN</name>
<sequence>MSLGIMALAGPAAAEDAPKTIALVGAEVLGPDFATWAHDRTVIVTGNRITAIGPAAETPIPDGAQIVDMRGRWIIPGLWDAHIHSRYKGIDHLRLLISHGITATRDLGGPWEHLPEQLAWRREIAAGTRVGPRWWTAGTVLNNPGARWSHITVVHDPDEARAAVDRLKREGADFVKVYSDLTPENYRAILAEAKAQGLPVDGHDPDAIPPLEASRAGQRVIEHAREVALALIEGEIPKLAGGYTDWTALENRLSAEKADEMAATFRENGTWLDPTLNLRRHFIGLAEKSDFVLDNPALRFIPRPYLDAWKMGERPTTPEIIAQWQANLRLESEAVRMLAQRGVPILAGTDTVKPFYVPGDGLHEELFALVDAGLSQGEAIRAATINPARMTGMKDLGLVQPGFLADLLVLDADPLADIGATRQIAMVIANGRAFDRAALDAMQADIAANAAAWDGVPTGR</sequence>
<evidence type="ECO:0000313" key="2">
    <source>
        <dbReference type="EMBL" id="GGD66195.1"/>
    </source>
</evidence>
<dbReference type="Gene3D" id="3.30.110.90">
    <property type="entry name" value="Amidohydrolase"/>
    <property type="match status" value="1"/>
</dbReference>
<gene>
    <name evidence="2" type="ORF">GCM10010990_14610</name>
</gene>
<dbReference type="PANTHER" id="PTHR43135">
    <property type="entry name" value="ALPHA-D-RIBOSE 1-METHYLPHOSPHONATE 5-TRIPHOSPHATE DIPHOSPHATASE"/>
    <property type="match status" value="1"/>
</dbReference>
<dbReference type="InterPro" id="IPR006680">
    <property type="entry name" value="Amidohydro-rel"/>
</dbReference>
<keyword evidence="3" id="KW-1185">Reference proteome</keyword>
<accession>A0A917DS95</accession>
<dbReference type="Gene3D" id="1.20.58.520">
    <property type="entry name" value="Amidohydrolase"/>
    <property type="match status" value="1"/>
</dbReference>
<organism evidence="2 3">
    <name type="scientific">Croceicoccus mobilis</name>
    <dbReference type="NCBI Taxonomy" id="1703339"/>
    <lineage>
        <taxon>Bacteria</taxon>
        <taxon>Pseudomonadati</taxon>
        <taxon>Pseudomonadota</taxon>
        <taxon>Alphaproteobacteria</taxon>
        <taxon>Sphingomonadales</taxon>
        <taxon>Erythrobacteraceae</taxon>
        <taxon>Croceicoccus</taxon>
    </lineage>
</organism>
<dbReference type="Proteomes" id="UP000612349">
    <property type="component" value="Unassembled WGS sequence"/>
</dbReference>
<dbReference type="SUPFAM" id="SSF51556">
    <property type="entry name" value="Metallo-dependent hydrolases"/>
    <property type="match status" value="1"/>
</dbReference>
<evidence type="ECO:0000313" key="3">
    <source>
        <dbReference type="Proteomes" id="UP000612349"/>
    </source>
</evidence>
<evidence type="ECO:0000259" key="1">
    <source>
        <dbReference type="Pfam" id="PF01979"/>
    </source>
</evidence>
<reference evidence="2" key="1">
    <citation type="journal article" date="2014" name="Int. J. Syst. Evol. Microbiol.">
        <title>Complete genome sequence of Corynebacterium casei LMG S-19264T (=DSM 44701T), isolated from a smear-ripened cheese.</title>
        <authorList>
            <consortium name="US DOE Joint Genome Institute (JGI-PGF)"/>
            <person name="Walter F."/>
            <person name="Albersmeier A."/>
            <person name="Kalinowski J."/>
            <person name="Ruckert C."/>
        </authorList>
    </citation>
    <scope>NUCLEOTIDE SEQUENCE</scope>
    <source>
        <strain evidence="2">CGMCC 1.15360</strain>
    </source>
</reference>
<dbReference type="InterPro" id="IPR011059">
    <property type="entry name" value="Metal-dep_hydrolase_composite"/>
</dbReference>
<protein>
    <submittedName>
        <fullName evidence="2">Amidohydrolase</fullName>
    </submittedName>
</protein>
<feature type="domain" description="Amidohydrolase-related" evidence="1">
    <location>
        <begin position="74"/>
        <end position="432"/>
    </location>
</feature>
<dbReference type="SUPFAM" id="SSF51338">
    <property type="entry name" value="Composite domain of metallo-dependent hydrolases"/>
    <property type="match status" value="1"/>
</dbReference>
<dbReference type="InterPro" id="IPR051781">
    <property type="entry name" value="Metallo-dep_Hydrolase"/>
</dbReference>
<dbReference type="Gene3D" id="2.30.40.10">
    <property type="entry name" value="Urease, subunit C, domain 1"/>
    <property type="match status" value="1"/>
</dbReference>
<comment type="caution">
    <text evidence="2">The sequence shown here is derived from an EMBL/GenBank/DDBJ whole genome shotgun (WGS) entry which is preliminary data.</text>
</comment>
<dbReference type="AlphaFoldDB" id="A0A917DS95"/>
<dbReference type="Pfam" id="PF01979">
    <property type="entry name" value="Amidohydro_1"/>
    <property type="match status" value="1"/>
</dbReference>
<dbReference type="GO" id="GO:0016810">
    <property type="term" value="F:hydrolase activity, acting on carbon-nitrogen (but not peptide) bonds"/>
    <property type="evidence" value="ECO:0007669"/>
    <property type="project" value="InterPro"/>
</dbReference>
<dbReference type="Gene3D" id="3.40.50.10910">
    <property type="entry name" value="Amidohydrolase"/>
    <property type="match status" value="1"/>
</dbReference>
<reference evidence="2" key="2">
    <citation type="submission" date="2020-09" db="EMBL/GenBank/DDBJ databases">
        <authorList>
            <person name="Sun Q."/>
            <person name="Zhou Y."/>
        </authorList>
    </citation>
    <scope>NUCLEOTIDE SEQUENCE</scope>
    <source>
        <strain evidence="2">CGMCC 1.15360</strain>
    </source>
</reference>
<dbReference type="InterPro" id="IPR032466">
    <property type="entry name" value="Metal_Hydrolase"/>
</dbReference>